<dbReference type="InterPro" id="IPR013655">
    <property type="entry name" value="PAS_fold_3"/>
</dbReference>
<proteinExistence type="inferred from homology"/>
<dbReference type="RefSeq" id="WP_067422153.1">
    <property type="nucleotide sequence ID" value="NZ_LZEX01000005.1"/>
</dbReference>
<reference evidence="14 15" key="1">
    <citation type="submission" date="2016-06" db="EMBL/GenBank/DDBJ databases">
        <authorList>
            <person name="Kjaerup R.B."/>
            <person name="Dalgaard T.S."/>
            <person name="Juul-Madsen H.R."/>
        </authorList>
    </citation>
    <scope>NUCLEOTIDE SEQUENCE [LARGE SCALE GENOMIC DNA]</scope>
    <source>
        <strain evidence="14 15">GCSL-Mp3</strain>
    </source>
</reference>
<dbReference type="PRINTS" id="PR00260">
    <property type="entry name" value="CHEMTRNSDUCR"/>
</dbReference>
<keyword evidence="6 12" id="KW-0812">Transmembrane</keyword>
<feature type="transmembrane region" description="Helical" evidence="12">
    <location>
        <begin position="169"/>
        <end position="185"/>
    </location>
</feature>
<evidence type="ECO:0000256" key="6">
    <source>
        <dbReference type="ARBA" id="ARBA00022692"/>
    </source>
</evidence>
<organism evidence="14 15">
    <name type="scientific">Morganella psychrotolerans</name>
    <dbReference type="NCBI Taxonomy" id="368603"/>
    <lineage>
        <taxon>Bacteria</taxon>
        <taxon>Pseudomonadati</taxon>
        <taxon>Pseudomonadota</taxon>
        <taxon>Gammaproteobacteria</taxon>
        <taxon>Enterobacterales</taxon>
        <taxon>Morganellaceae</taxon>
        <taxon>Morganella</taxon>
    </lineage>
</organism>
<evidence type="ECO:0000256" key="11">
    <source>
        <dbReference type="PROSITE-ProRule" id="PRU00284"/>
    </source>
</evidence>
<evidence type="ECO:0000256" key="10">
    <source>
        <dbReference type="ARBA" id="ARBA00029447"/>
    </source>
</evidence>
<dbReference type="NCBIfam" id="TIGR00229">
    <property type="entry name" value="sensory_box"/>
    <property type="match status" value="1"/>
</dbReference>
<evidence type="ECO:0000256" key="9">
    <source>
        <dbReference type="ARBA" id="ARBA00023224"/>
    </source>
</evidence>
<dbReference type="GO" id="GO:0005886">
    <property type="term" value="C:plasma membrane"/>
    <property type="evidence" value="ECO:0007669"/>
    <property type="project" value="UniProtKB-SubCell"/>
</dbReference>
<feature type="domain" description="Methyl-accepting transducer" evidence="13">
    <location>
        <begin position="267"/>
        <end position="496"/>
    </location>
</feature>
<dbReference type="SMART" id="SM00283">
    <property type="entry name" value="MA"/>
    <property type="match status" value="1"/>
</dbReference>
<dbReference type="InterPro" id="IPR051310">
    <property type="entry name" value="MCP_chemotaxis"/>
</dbReference>
<dbReference type="PROSITE" id="PS50111">
    <property type="entry name" value="CHEMOTAXIS_TRANSDUC_2"/>
    <property type="match status" value="1"/>
</dbReference>
<comment type="subcellular location">
    <subcellularLocation>
        <location evidence="1">Cell inner membrane</location>
        <topology evidence="1">Multi-pass membrane protein</topology>
    </subcellularLocation>
</comment>
<dbReference type="SUPFAM" id="SSF55785">
    <property type="entry name" value="PYP-like sensor domain (PAS domain)"/>
    <property type="match status" value="1"/>
</dbReference>
<keyword evidence="5" id="KW-0997">Cell inner membrane</keyword>
<evidence type="ECO:0000256" key="2">
    <source>
        <dbReference type="ARBA" id="ARBA00022475"/>
    </source>
</evidence>
<gene>
    <name evidence="14" type="ORF">AYY17_16575</name>
</gene>
<evidence type="ECO:0000256" key="7">
    <source>
        <dbReference type="ARBA" id="ARBA00022989"/>
    </source>
</evidence>
<dbReference type="GO" id="GO:0004888">
    <property type="term" value="F:transmembrane signaling receptor activity"/>
    <property type="evidence" value="ECO:0007669"/>
    <property type="project" value="InterPro"/>
</dbReference>
<name>A0A1B8HLB7_9GAMM</name>
<keyword evidence="8 12" id="KW-0472">Membrane</keyword>
<evidence type="ECO:0000256" key="4">
    <source>
        <dbReference type="ARBA" id="ARBA00022500"/>
    </source>
</evidence>
<dbReference type="InterPro" id="IPR004090">
    <property type="entry name" value="Chemotax_Me-accpt_rcpt"/>
</dbReference>
<dbReference type="InterPro" id="IPR035965">
    <property type="entry name" value="PAS-like_dom_sf"/>
</dbReference>
<dbReference type="PANTHER" id="PTHR43531">
    <property type="entry name" value="PROTEIN ICFG"/>
    <property type="match status" value="1"/>
</dbReference>
<comment type="similarity">
    <text evidence="10">Belongs to the methyl-accepting chemotaxis (MCP) protein family.</text>
</comment>
<evidence type="ECO:0000313" key="14">
    <source>
        <dbReference type="EMBL" id="OBU10206.1"/>
    </source>
</evidence>
<dbReference type="SUPFAM" id="SSF58104">
    <property type="entry name" value="Methyl-accepting chemotaxis protein (MCP) signaling domain"/>
    <property type="match status" value="1"/>
</dbReference>
<keyword evidence="7 12" id="KW-1133">Transmembrane helix</keyword>
<dbReference type="Pfam" id="PF08447">
    <property type="entry name" value="PAS_3"/>
    <property type="match status" value="1"/>
</dbReference>
<dbReference type="CDD" id="cd00130">
    <property type="entry name" value="PAS"/>
    <property type="match status" value="1"/>
</dbReference>
<sequence>MKNNTPVTQCEYTLNDNAILMSTTDTQSHITYANSAFITASGFNEIQLTGQPHNIIRHPDMPSAAFADMWYTLQQGDSWTGIIKNRCRNGDHYWVRANVTPVWHNEKLTGYISVRTVPSQDEVEKSESLYKKITNNKLKGFSLFKGIVIRRGKMALLSVFKWLPVNQRINYSLATIMLLILALIFSPFNPFIQAGGTLFLFILLSIYLKSQITDPVKLLLSQMKKVVSGRKLVPQHPDRVDEIGLLMRLVNQSGLNLSSLIDDVSTQIAGIRAINLRVSQETTALHTRSGEASADLQQTAVAIEEISSAVQQTAESVYLTMDIADKASNSAIQSNDTMQKTIDMMHTISADNSQIVDIIGVIDRIAFQTNILALNASVEAARAGDAGRGFSVVAAEVRNLALHSASAAKEIKMLIEKNVTNVNTGVTMVEQTEAHLSKMVTDVIKMSSMINEIGIATKEQTLALELINDSVARIGTMTGNNTEMVDNVTNATSELTRRSSRLQQAITVFGNQA</sequence>
<dbReference type="Proteomes" id="UP000092247">
    <property type="component" value="Unassembled WGS sequence"/>
</dbReference>
<dbReference type="InterPro" id="IPR004089">
    <property type="entry name" value="MCPsignal_dom"/>
</dbReference>
<dbReference type="EMBL" id="LZEX01000005">
    <property type="protein sequence ID" value="OBU10206.1"/>
    <property type="molecule type" value="Genomic_DNA"/>
</dbReference>
<keyword evidence="9 11" id="KW-0807">Transducer</keyword>
<evidence type="ECO:0000256" key="12">
    <source>
        <dbReference type="SAM" id="Phobius"/>
    </source>
</evidence>
<dbReference type="GO" id="GO:0006935">
    <property type="term" value="P:chemotaxis"/>
    <property type="evidence" value="ECO:0007669"/>
    <property type="project" value="UniProtKB-KW"/>
</dbReference>
<evidence type="ECO:0000256" key="5">
    <source>
        <dbReference type="ARBA" id="ARBA00022519"/>
    </source>
</evidence>
<evidence type="ECO:0000256" key="1">
    <source>
        <dbReference type="ARBA" id="ARBA00004429"/>
    </source>
</evidence>
<dbReference type="InterPro" id="IPR000014">
    <property type="entry name" value="PAS"/>
</dbReference>
<evidence type="ECO:0000256" key="8">
    <source>
        <dbReference type="ARBA" id="ARBA00023136"/>
    </source>
</evidence>
<dbReference type="Gene3D" id="3.30.450.20">
    <property type="entry name" value="PAS domain"/>
    <property type="match status" value="1"/>
</dbReference>
<keyword evidence="2" id="KW-1003">Cell membrane</keyword>
<protein>
    <submittedName>
        <fullName evidence="14">Chemotaxis protein</fullName>
    </submittedName>
</protein>
<keyword evidence="3" id="KW-0488">Methylation</keyword>
<evidence type="ECO:0000256" key="3">
    <source>
        <dbReference type="ARBA" id="ARBA00022481"/>
    </source>
</evidence>
<dbReference type="Gene3D" id="1.10.287.950">
    <property type="entry name" value="Methyl-accepting chemotaxis protein"/>
    <property type="match status" value="1"/>
</dbReference>
<evidence type="ECO:0000313" key="15">
    <source>
        <dbReference type="Proteomes" id="UP000092247"/>
    </source>
</evidence>
<dbReference type="STRING" id="368603.AYY16_14105"/>
<dbReference type="PANTHER" id="PTHR43531:SF7">
    <property type="entry name" value="AEROTAXIS RECEPTOR"/>
    <property type="match status" value="1"/>
</dbReference>
<dbReference type="Pfam" id="PF00015">
    <property type="entry name" value="MCPsignal"/>
    <property type="match status" value="1"/>
</dbReference>
<evidence type="ECO:0000259" key="13">
    <source>
        <dbReference type="PROSITE" id="PS50111"/>
    </source>
</evidence>
<dbReference type="CDD" id="cd11386">
    <property type="entry name" value="MCP_signal"/>
    <property type="match status" value="1"/>
</dbReference>
<dbReference type="GO" id="GO:0007165">
    <property type="term" value="P:signal transduction"/>
    <property type="evidence" value="ECO:0007669"/>
    <property type="project" value="UniProtKB-KW"/>
</dbReference>
<dbReference type="AlphaFoldDB" id="A0A1B8HLB7"/>
<keyword evidence="4" id="KW-0145">Chemotaxis</keyword>
<dbReference type="FunFam" id="3.30.450.20:FF:000046">
    <property type="entry name" value="Aerotaxis sensor receptor"/>
    <property type="match status" value="1"/>
</dbReference>
<comment type="caution">
    <text evidence="14">The sequence shown here is derived from an EMBL/GenBank/DDBJ whole genome shotgun (WGS) entry which is preliminary data.</text>
</comment>
<accession>A0A1B8HLB7</accession>